<dbReference type="InterPro" id="IPR036388">
    <property type="entry name" value="WH-like_DNA-bd_sf"/>
</dbReference>
<evidence type="ECO:0000313" key="3">
    <source>
        <dbReference type="Proteomes" id="UP000052068"/>
    </source>
</evidence>
<dbReference type="SMART" id="SM00347">
    <property type="entry name" value="HTH_MARR"/>
    <property type="match status" value="1"/>
</dbReference>
<keyword evidence="3" id="KW-1185">Reference proteome</keyword>
<dbReference type="SUPFAM" id="SSF46785">
    <property type="entry name" value="Winged helix' DNA-binding domain"/>
    <property type="match status" value="1"/>
</dbReference>
<protein>
    <submittedName>
        <fullName evidence="2">Transcriptional regulator</fullName>
    </submittedName>
</protein>
<dbReference type="EMBL" id="JWJH01000051">
    <property type="protein sequence ID" value="KJF65213.1"/>
    <property type="molecule type" value="Genomic_DNA"/>
</dbReference>
<evidence type="ECO:0000313" key="2">
    <source>
        <dbReference type="EMBL" id="KJF65213.1"/>
    </source>
</evidence>
<dbReference type="Gene3D" id="1.10.10.10">
    <property type="entry name" value="Winged helix-like DNA-binding domain superfamily/Winged helix DNA-binding domain"/>
    <property type="match status" value="1"/>
</dbReference>
<dbReference type="InterPro" id="IPR036390">
    <property type="entry name" value="WH_DNA-bd_sf"/>
</dbReference>
<comment type="caution">
    <text evidence="2">The sequence shown here is derived from an EMBL/GenBank/DDBJ whole genome shotgun (WGS) entry which is preliminary data.</text>
</comment>
<feature type="domain" description="HTH marR-type" evidence="1">
    <location>
        <begin position="33"/>
        <end position="132"/>
    </location>
</feature>
<organism evidence="2 3">
    <name type="scientific">Rhizobium nepotum 39/7</name>
    <dbReference type="NCBI Taxonomy" id="1368418"/>
    <lineage>
        <taxon>Bacteria</taxon>
        <taxon>Pseudomonadati</taxon>
        <taxon>Pseudomonadota</taxon>
        <taxon>Alphaproteobacteria</taxon>
        <taxon>Hyphomicrobiales</taxon>
        <taxon>Rhizobiaceae</taxon>
        <taxon>Rhizobium/Agrobacterium group</taxon>
        <taxon>Rhizobium</taxon>
    </lineage>
</organism>
<evidence type="ECO:0000259" key="1">
    <source>
        <dbReference type="SMART" id="SM00347"/>
    </source>
</evidence>
<reference evidence="2 3" key="1">
    <citation type="submission" date="2015-03" db="EMBL/GenBank/DDBJ databases">
        <title>Draft Genome Sequences of Agrobacterium nepotum Strain 39/7T (= CFBP 7436T = LMG 26435T) and Agrobacterium sp. Strain KFB 330 (= CFBP 8308 = LMG 28674).</title>
        <authorList>
            <person name="Kuzmanovic N."/>
            <person name="Pulawska J."/>
            <person name="Obradovic A."/>
        </authorList>
    </citation>
    <scope>NUCLEOTIDE SEQUENCE [LARGE SCALE GENOMIC DNA]</scope>
    <source>
        <strain evidence="2 3">39/7</strain>
    </source>
</reference>
<dbReference type="Proteomes" id="UP000052068">
    <property type="component" value="Unassembled WGS sequence"/>
</dbReference>
<accession>A0ABR5CK48</accession>
<gene>
    <name evidence="2" type="ORF">RS75_24385</name>
</gene>
<dbReference type="RefSeq" id="WP_045025195.1">
    <property type="nucleotide sequence ID" value="NZ_JWJH01000051.1"/>
</dbReference>
<name>A0ABR5CK48_9HYPH</name>
<sequence>MTDASDFYRRVESDCPAFQARVTARAVTRYYNACFRPLGITAEQFSLLVGIGGSHEPTLAELAARAGVDATTLSRSVKGLERSNLAYSHGGRGRSGKRLALTDEGRQLMEESMTAWELARIRLAEALGAEASSVAGSVMSQLAIAAKNATSAIGSETPFKAAE</sequence>
<dbReference type="InterPro" id="IPR000835">
    <property type="entry name" value="HTH_MarR-typ"/>
</dbReference>
<dbReference type="Pfam" id="PF12802">
    <property type="entry name" value="MarR_2"/>
    <property type="match status" value="1"/>
</dbReference>
<proteinExistence type="predicted"/>